<feature type="compositionally biased region" description="Basic and acidic residues" evidence="1">
    <location>
        <begin position="271"/>
        <end position="282"/>
    </location>
</feature>
<gene>
    <name evidence="3" type="ORF">CALVIDRAFT_551957</name>
</gene>
<sequence>MRLRLSRPMWPLANFVGLMDLKTGVTVILLFSLLNKVAGVYGLITILTGGSIAQLSMYFYSIAVLVAIWWLGLRIVIAEHPKYNFYIAYAFLLDHVISTIWLAYFAVEWWVYTPHDGQRVAHSAAQEDLMKSVGGHNMSDTERATAAEMIWDNEKGTAAGVVTISWLVKWYFIAIIFSYALRLRSGNYHSLPSSNVPLSALPHPEPDTGMLTDEEDDIGHEEMALQQVRSPMSAREPGTASSMGSFRSAPMRINGNGSANGSPYSASPNRARFDHNDVLWERDGDEEEGP</sequence>
<feature type="region of interest" description="Disordered" evidence="1">
    <location>
        <begin position="229"/>
        <end position="290"/>
    </location>
</feature>
<evidence type="ECO:0000313" key="4">
    <source>
        <dbReference type="Proteomes" id="UP000076738"/>
    </source>
</evidence>
<dbReference type="PANTHER" id="PTHR28077:SF1">
    <property type="entry name" value="INOSITOL PHOSPHORYLCERAMIDE SYNTHASE REGULATORY SUBUNIT KEI1"/>
    <property type="match status" value="1"/>
</dbReference>
<feature type="compositionally biased region" description="Polar residues" evidence="1">
    <location>
        <begin position="255"/>
        <end position="268"/>
    </location>
</feature>
<dbReference type="OrthoDB" id="3338076at2759"/>
<dbReference type="Proteomes" id="UP000076738">
    <property type="component" value="Unassembled WGS sequence"/>
</dbReference>
<feature type="transmembrane region" description="Helical" evidence="2">
    <location>
        <begin position="158"/>
        <end position="181"/>
    </location>
</feature>
<dbReference type="EMBL" id="KV417266">
    <property type="protein sequence ID" value="KZP01578.1"/>
    <property type="molecule type" value="Genomic_DNA"/>
</dbReference>
<keyword evidence="2" id="KW-1133">Transmembrane helix</keyword>
<keyword evidence="2" id="KW-0812">Transmembrane</keyword>
<protein>
    <submittedName>
        <fullName evidence="3">DUF1753-domain-containing protein</fullName>
    </submittedName>
</protein>
<dbReference type="PANTHER" id="PTHR28077">
    <property type="entry name" value="INOSITOL PHOSPHORYLCERAMIDE SYNTHASE REGULATORY SUBUNIT KEI1"/>
    <property type="match status" value="1"/>
</dbReference>
<dbReference type="GO" id="GO:0000139">
    <property type="term" value="C:Golgi membrane"/>
    <property type="evidence" value="ECO:0007669"/>
    <property type="project" value="TreeGrafter"/>
</dbReference>
<reference evidence="3 4" key="1">
    <citation type="journal article" date="2016" name="Mol. Biol. Evol.">
        <title>Comparative Genomics of Early-Diverging Mushroom-Forming Fungi Provides Insights into the Origins of Lignocellulose Decay Capabilities.</title>
        <authorList>
            <person name="Nagy L.G."/>
            <person name="Riley R."/>
            <person name="Tritt A."/>
            <person name="Adam C."/>
            <person name="Daum C."/>
            <person name="Floudas D."/>
            <person name="Sun H."/>
            <person name="Yadav J.S."/>
            <person name="Pangilinan J."/>
            <person name="Larsson K.H."/>
            <person name="Matsuura K."/>
            <person name="Barry K."/>
            <person name="Labutti K."/>
            <person name="Kuo R."/>
            <person name="Ohm R.A."/>
            <person name="Bhattacharya S.S."/>
            <person name="Shirouzu T."/>
            <person name="Yoshinaga Y."/>
            <person name="Martin F.M."/>
            <person name="Grigoriev I.V."/>
            <person name="Hibbett D.S."/>
        </authorList>
    </citation>
    <scope>NUCLEOTIDE SEQUENCE [LARGE SCALE GENOMIC DNA]</scope>
    <source>
        <strain evidence="3 4">TUFC12733</strain>
    </source>
</reference>
<dbReference type="InterPro" id="IPR013862">
    <property type="entry name" value="Kei1"/>
</dbReference>
<name>A0A167S4T0_CALVF</name>
<dbReference type="Pfam" id="PF08552">
    <property type="entry name" value="Kei1"/>
    <property type="match status" value="1"/>
</dbReference>
<feature type="transmembrane region" description="Helical" evidence="2">
    <location>
        <begin position="52"/>
        <end position="73"/>
    </location>
</feature>
<evidence type="ECO:0000256" key="1">
    <source>
        <dbReference type="SAM" id="MobiDB-lite"/>
    </source>
</evidence>
<keyword evidence="4" id="KW-1185">Reference proteome</keyword>
<evidence type="ECO:0000256" key="2">
    <source>
        <dbReference type="SAM" id="Phobius"/>
    </source>
</evidence>
<dbReference type="STRING" id="1330018.A0A167S4T0"/>
<dbReference type="GO" id="GO:0006673">
    <property type="term" value="P:inositol phosphoceramide metabolic process"/>
    <property type="evidence" value="ECO:0007669"/>
    <property type="project" value="InterPro"/>
</dbReference>
<dbReference type="GO" id="GO:0070917">
    <property type="term" value="F:inositol phosphoceramide synthase regulator activity"/>
    <property type="evidence" value="ECO:0007669"/>
    <property type="project" value="InterPro"/>
</dbReference>
<dbReference type="GO" id="GO:0070916">
    <property type="term" value="C:inositol phosphoceramide synthase complex"/>
    <property type="evidence" value="ECO:0007669"/>
    <property type="project" value="TreeGrafter"/>
</dbReference>
<evidence type="ECO:0000313" key="3">
    <source>
        <dbReference type="EMBL" id="KZP01578.1"/>
    </source>
</evidence>
<organism evidence="3 4">
    <name type="scientific">Calocera viscosa (strain TUFC12733)</name>
    <dbReference type="NCBI Taxonomy" id="1330018"/>
    <lineage>
        <taxon>Eukaryota</taxon>
        <taxon>Fungi</taxon>
        <taxon>Dikarya</taxon>
        <taxon>Basidiomycota</taxon>
        <taxon>Agaricomycotina</taxon>
        <taxon>Dacrymycetes</taxon>
        <taxon>Dacrymycetales</taxon>
        <taxon>Dacrymycetaceae</taxon>
        <taxon>Calocera</taxon>
    </lineage>
</organism>
<accession>A0A167S4T0</accession>
<keyword evidence="2" id="KW-0472">Membrane</keyword>
<feature type="transmembrane region" description="Helical" evidence="2">
    <location>
        <begin position="85"/>
        <end position="107"/>
    </location>
</feature>
<dbReference type="AlphaFoldDB" id="A0A167S4T0"/>
<proteinExistence type="predicted"/>